<protein>
    <submittedName>
        <fullName evidence="1">Uncharacterized protein</fullName>
    </submittedName>
</protein>
<accession>A0A0A9GLZ9</accession>
<sequence length="80" mass="9202">MHESQMWPQPYCGQSIGSTVEVPNWSNGEQRSNRDRLKHAVAGDISVQSLYMFSTFFYLNDLNGKKQRTEVNWLAYSLTG</sequence>
<dbReference type="EMBL" id="GBRH01174325">
    <property type="protein sequence ID" value="JAE23571.1"/>
    <property type="molecule type" value="Transcribed_RNA"/>
</dbReference>
<organism evidence="1">
    <name type="scientific">Arundo donax</name>
    <name type="common">Giant reed</name>
    <name type="synonym">Donax arundinaceus</name>
    <dbReference type="NCBI Taxonomy" id="35708"/>
    <lineage>
        <taxon>Eukaryota</taxon>
        <taxon>Viridiplantae</taxon>
        <taxon>Streptophyta</taxon>
        <taxon>Embryophyta</taxon>
        <taxon>Tracheophyta</taxon>
        <taxon>Spermatophyta</taxon>
        <taxon>Magnoliopsida</taxon>
        <taxon>Liliopsida</taxon>
        <taxon>Poales</taxon>
        <taxon>Poaceae</taxon>
        <taxon>PACMAD clade</taxon>
        <taxon>Arundinoideae</taxon>
        <taxon>Arundineae</taxon>
        <taxon>Arundo</taxon>
    </lineage>
</organism>
<name>A0A0A9GLZ9_ARUDO</name>
<reference evidence="1" key="2">
    <citation type="journal article" date="2015" name="Data Brief">
        <title>Shoot transcriptome of the giant reed, Arundo donax.</title>
        <authorList>
            <person name="Barrero R.A."/>
            <person name="Guerrero F.D."/>
            <person name="Moolhuijzen P."/>
            <person name="Goolsby J.A."/>
            <person name="Tidwell J."/>
            <person name="Bellgard S.E."/>
            <person name="Bellgard M.I."/>
        </authorList>
    </citation>
    <scope>NUCLEOTIDE SEQUENCE</scope>
    <source>
        <tissue evidence="1">Shoot tissue taken approximately 20 cm above the soil surface</tissue>
    </source>
</reference>
<proteinExistence type="predicted"/>
<dbReference type="AlphaFoldDB" id="A0A0A9GLZ9"/>
<evidence type="ECO:0000313" key="1">
    <source>
        <dbReference type="EMBL" id="JAE23571.1"/>
    </source>
</evidence>
<reference evidence="1" key="1">
    <citation type="submission" date="2014-09" db="EMBL/GenBank/DDBJ databases">
        <authorList>
            <person name="Magalhaes I.L.F."/>
            <person name="Oliveira U."/>
            <person name="Santos F.R."/>
            <person name="Vidigal T.H.D.A."/>
            <person name="Brescovit A.D."/>
            <person name="Santos A.J."/>
        </authorList>
    </citation>
    <scope>NUCLEOTIDE SEQUENCE</scope>
    <source>
        <tissue evidence="1">Shoot tissue taken approximately 20 cm above the soil surface</tissue>
    </source>
</reference>